<name>A0AA88XCQ8_PINIB</name>
<dbReference type="PANTHER" id="PTHR46585:SF1">
    <property type="entry name" value="CHROMO DOMAIN-CONTAINING PROTEIN"/>
    <property type="match status" value="1"/>
</dbReference>
<comment type="caution">
    <text evidence="3">The sequence shown here is derived from an EMBL/GenBank/DDBJ whole genome shotgun (WGS) entry which is preliminary data.</text>
</comment>
<dbReference type="Gene3D" id="2.40.50.40">
    <property type="match status" value="1"/>
</dbReference>
<reference evidence="3" key="1">
    <citation type="submission" date="2019-08" db="EMBL/GenBank/DDBJ databases">
        <title>The improved chromosome-level genome for the pearl oyster Pinctada fucata martensii using PacBio sequencing and Hi-C.</title>
        <authorList>
            <person name="Zheng Z."/>
        </authorList>
    </citation>
    <scope>NUCLEOTIDE SEQUENCE</scope>
    <source>
        <strain evidence="3">ZZ-2019</strain>
        <tissue evidence="3">Adductor muscle</tissue>
    </source>
</reference>
<gene>
    <name evidence="4" type="ORF">FSP39_001793</name>
    <name evidence="3" type="ORF">FSP39_011991</name>
</gene>
<dbReference type="EMBL" id="VSWD01000012">
    <property type="protein sequence ID" value="KAK3085340.1"/>
    <property type="molecule type" value="Genomic_DNA"/>
</dbReference>
<dbReference type="InterPro" id="IPR012337">
    <property type="entry name" value="RNaseH-like_sf"/>
</dbReference>
<feature type="domain" description="Integrase catalytic" evidence="2">
    <location>
        <begin position="69"/>
        <end position="230"/>
    </location>
</feature>
<organism evidence="3 5">
    <name type="scientific">Pinctada imbricata</name>
    <name type="common">Atlantic pearl-oyster</name>
    <name type="synonym">Pinctada martensii</name>
    <dbReference type="NCBI Taxonomy" id="66713"/>
    <lineage>
        <taxon>Eukaryota</taxon>
        <taxon>Metazoa</taxon>
        <taxon>Spiralia</taxon>
        <taxon>Lophotrochozoa</taxon>
        <taxon>Mollusca</taxon>
        <taxon>Bivalvia</taxon>
        <taxon>Autobranchia</taxon>
        <taxon>Pteriomorphia</taxon>
        <taxon>Pterioida</taxon>
        <taxon>Pterioidea</taxon>
        <taxon>Pteriidae</taxon>
        <taxon>Pinctada</taxon>
    </lineage>
</organism>
<protein>
    <recommendedName>
        <fullName evidence="6">Integrase catalytic domain-containing protein</fullName>
    </recommendedName>
</protein>
<feature type="domain" description="Chromo" evidence="1">
    <location>
        <begin position="323"/>
        <end position="363"/>
    </location>
</feature>
<dbReference type="InterPro" id="IPR000953">
    <property type="entry name" value="Chromo/chromo_shadow_dom"/>
</dbReference>
<dbReference type="InterPro" id="IPR016197">
    <property type="entry name" value="Chromo-like_dom_sf"/>
</dbReference>
<evidence type="ECO:0000313" key="3">
    <source>
        <dbReference type="EMBL" id="KAK3082481.1"/>
    </source>
</evidence>
<accession>A0AA88XCQ8</accession>
<dbReference type="SUPFAM" id="SSF54160">
    <property type="entry name" value="Chromo domain-like"/>
    <property type="match status" value="1"/>
</dbReference>
<dbReference type="Pfam" id="PF00665">
    <property type="entry name" value="rve"/>
    <property type="match status" value="1"/>
</dbReference>
<dbReference type="EMBL" id="VSWD01000371">
    <property type="protein sequence ID" value="KAK3082481.1"/>
    <property type="molecule type" value="Genomic_DNA"/>
</dbReference>
<dbReference type="Pfam" id="PF00385">
    <property type="entry name" value="Chromo"/>
    <property type="match status" value="1"/>
</dbReference>
<dbReference type="PROSITE" id="PS50013">
    <property type="entry name" value="CHROMO_2"/>
    <property type="match status" value="1"/>
</dbReference>
<evidence type="ECO:0000313" key="4">
    <source>
        <dbReference type="EMBL" id="KAK3085340.1"/>
    </source>
</evidence>
<dbReference type="Gene3D" id="3.30.420.10">
    <property type="entry name" value="Ribonuclease H-like superfamily/Ribonuclease H"/>
    <property type="match status" value="1"/>
</dbReference>
<sequence>MSDLSQYLNSIYYNSKHPAAFSGEDKLYRIVQKEGKFKVRKRDVRKWLQEQESFSVHKQFRGKIQRRQVISTYLDYQWDADTAVLESYKSDNDKYAYFLLAIDIFSRYVWTAPLKSRKGCEMRKVLDTIFNSSGRKPHKLRTDKGTEFLNSNVKNLISSLNIDHFVTQNNVKASYAERAIKTIKKKIVRLMTYRQSHRWIDDLQAITASYNATYHRGIGMSPEQVTNKDRYDFWQNQRSTSRPTPPLFFKFKVGDIVRVSYQKNIFSREYDERWSRELFIISSRFIKDNYALYTIKDYNNEAILGTFYSSELQRVIINNDTVYKIEKIVRKRVKNNVSEVLVKWLGYSSKFNSWIPQSSVQEV</sequence>
<dbReference type="AlphaFoldDB" id="A0AA88XCQ8"/>
<dbReference type="SUPFAM" id="SSF53098">
    <property type="entry name" value="Ribonuclease H-like"/>
    <property type="match status" value="1"/>
</dbReference>
<dbReference type="InterPro" id="IPR023780">
    <property type="entry name" value="Chromo_domain"/>
</dbReference>
<dbReference type="SMART" id="SM00298">
    <property type="entry name" value="CHROMO"/>
    <property type="match status" value="1"/>
</dbReference>
<dbReference type="GO" id="GO:0015074">
    <property type="term" value="P:DNA integration"/>
    <property type="evidence" value="ECO:0007669"/>
    <property type="project" value="InterPro"/>
</dbReference>
<dbReference type="InterPro" id="IPR036397">
    <property type="entry name" value="RNaseH_sf"/>
</dbReference>
<evidence type="ECO:0000259" key="1">
    <source>
        <dbReference type="PROSITE" id="PS50013"/>
    </source>
</evidence>
<dbReference type="PANTHER" id="PTHR46585">
    <property type="entry name" value="INTEGRASE CORE DOMAIN CONTAINING PROTEIN"/>
    <property type="match status" value="1"/>
</dbReference>
<dbReference type="PROSITE" id="PS50994">
    <property type="entry name" value="INTEGRASE"/>
    <property type="match status" value="1"/>
</dbReference>
<dbReference type="Proteomes" id="UP001186944">
    <property type="component" value="Unassembled WGS sequence"/>
</dbReference>
<proteinExistence type="predicted"/>
<evidence type="ECO:0008006" key="6">
    <source>
        <dbReference type="Google" id="ProtNLM"/>
    </source>
</evidence>
<evidence type="ECO:0000313" key="5">
    <source>
        <dbReference type="Proteomes" id="UP001186944"/>
    </source>
</evidence>
<keyword evidence="5" id="KW-1185">Reference proteome</keyword>
<evidence type="ECO:0000259" key="2">
    <source>
        <dbReference type="PROSITE" id="PS50994"/>
    </source>
</evidence>
<dbReference type="InterPro" id="IPR001584">
    <property type="entry name" value="Integrase_cat-core"/>
</dbReference>
<dbReference type="GO" id="GO:0003676">
    <property type="term" value="F:nucleic acid binding"/>
    <property type="evidence" value="ECO:0007669"/>
    <property type="project" value="InterPro"/>
</dbReference>
<dbReference type="CDD" id="cd00024">
    <property type="entry name" value="CD_CSD"/>
    <property type="match status" value="1"/>
</dbReference>